<feature type="transmembrane region" description="Helical" evidence="1">
    <location>
        <begin position="63"/>
        <end position="86"/>
    </location>
</feature>
<sequence length="120" mass="13877">MFSNSQLHALIFFLAGMLSTHFLAIGKFWKMKWNSMLSTKLGFALIFHVGLSLHWVILCKGLLVTTIIIIINIILVRHRCASIWVIETKSISDIRKLVTYWVLISLIKLFEDAFANLLEW</sequence>
<name>A0A438I2Y9_VITVI</name>
<comment type="caution">
    <text evidence="2">The sequence shown here is derived from an EMBL/GenBank/DDBJ whole genome shotgun (WGS) entry which is preliminary data.</text>
</comment>
<evidence type="ECO:0000256" key="1">
    <source>
        <dbReference type="SAM" id="Phobius"/>
    </source>
</evidence>
<dbReference type="EMBL" id="QGNW01000149">
    <property type="protein sequence ID" value="RVW91052.1"/>
    <property type="molecule type" value="Genomic_DNA"/>
</dbReference>
<reference evidence="2 3" key="1">
    <citation type="journal article" date="2018" name="PLoS Genet.">
        <title>Population sequencing reveals clonal diversity and ancestral inbreeding in the grapevine cultivar Chardonnay.</title>
        <authorList>
            <person name="Roach M.J."/>
            <person name="Johnson D.L."/>
            <person name="Bohlmann J."/>
            <person name="van Vuuren H.J."/>
            <person name="Jones S.J."/>
            <person name="Pretorius I.S."/>
            <person name="Schmidt S.A."/>
            <person name="Borneman A.R."/>
        </authorList>
    </citation>
    <scope>NUCLEOTIDE SEQUENCE [LARGE SCALE GENOMIC DNA]</scope>
    <source>
        <strain evidence="3">cv. Chardonnay</strain>
        <tissue evidence="2">Leaf</tissue>
    </source>
</reference>
<organism evidence="2 3">
    <name type="scientific">Vitis vinifera</name>
    <name type="common">Grape</name>
    <dbReference type="NCBI Taxonomy" id="29760"/>
    <lineage>
        <taxon>Eukaryota</taxon>
        <taxon>Viridiplantae</taxon>
        <taxon>Streptophyta</taxon>
        <taxon>Embryophyta</taxon>
        <taxon>Tracheophyta</taxon>
        <taxon>Spermatophyta</taxon>
        <taxon>Magnoliopsida</taxon>
        <taxon>eudicotyledons</taxon>
        <taxon>Gunneridae</taxon>
        <taxon>Pentapetalae</taxon>
        <taxon>rosids</taxon>
        <taxon>Vitales</taxon>
        <taxon>Vitaceae</taxon>
        <taxon>Viteae</taxon>
        <taxon>Vitis</taxon>
    </lineage>
</organism>
<dbReference type="Proteomes" id="UP000288805">
    <property type="component" value="Unassembled WGS sequence"/>
</dbReference>
<gene>
    <name evidence="2" type="ORF">CK203_039981</name>
</gene>
<evidence type="ECO:0000313" key="3">
    <source>
        <dbReference type="Proteomes" id="UP000288805"/>
    </source>
</evidence>
<dbReference type="AlphaFoldDB" id="A0A438I2Y9"/>
<feature type="transmembrane region" description="Helical" evidence="1">
    <location>
        <begin position="6"/>
        <end position="25"/>
    </location>
</feature>
<protein>
    <submittedName>
        <fullName evidence="2">Uncharacterized protein</fullName>
    </submittedName>
</protein>
<keyword evidence="1" id="KW-0812">Transmembrane</keyword>
<keyword evidence="1" id="KW-1133">Transmembrane helix</keyword>
<accession>A0A438I2Y9</accession>
<evidence type="ECO:0000313" key="2">
    <source>
        <dbReference type="EMBL" id="RVW91052.1"/>
    </source>
</evidence>
<feature type="transmembrane region" description="Helical" evidence="1">
    <location>
        <begin position="98"/>
        <end position="118"/>
    </location>
</feature>
<proteinExistence type="predicted"/>
<keyword evidence="1" id="KW-0472">Membrane</keyword>